<proteinExistence type="predicted"/>
<evidence type="ECO:0000313" key="2">
    <source>
        <dbReference type="Proteomes" id="UP000245657"/>
    </source>
</evidence>
<name>A0A2V2N5D3_9EURY</name>
<protein>
    <submittedName>
        <fullName evidence="1">Uncharacterized protein</fullName>
    </submittedName>
</protein>
<sequence length="77" mass="8736">MLYNFQNIFKFQLIPVFIGMELPEEIKSNFSERDIRMMKVKIKISGGGFRDRATAEAVPLIRGCISPTWKNGKSIAG</sequence>
<evidence type="ECO:0000313" key="1">
    <source>
        <dbReference type="EMBL" id="PWR73725.1"/>
    </source>
</evidence>
<organism evidence="1 2">
    <name type="scientific">Methanospirillum lacunae</name>
    <dbReference type="NCBI Taxonomy" id="668570"/>
    <lineage>
        <taxon>Archaea</taxon>
        <taxon>Methanobacteriati</taxon>
        <taxon>Methanobacteriota</taxon>
        <taxon>Stenosarchaea group</taxon>
        <taxon>Methanomicrobia</taxon>
        <taxon>Methanomicrobiales</taxon>
        <taxon>Methanospirillaceae</taxon>
        <taxon>Methanospirillum</taxon>
    </lineage>
</organism>
<reference evidence="1 2" key="1">
    <citation type="submission" date="2018-05" db="EMBL/GenBank/DDBJ databases">
        <title>Draft genome of Methanospirillum lacunae Ki8-1.</title>
        <authorList>
            <person name="Dueholm M.S."/>
            <person name="Nielsen P.H."/>
            <person name="Bakmann L.F."/>
            <person name="Otzen D.E."/>
        </authorList>
    </citation>
    <scope>NUCLEOTIDE SEQUENCE [LARGE SCALE GENOMIC DNA]</scope>
    <source>
        <strain evidence="1 2">Ki8-1</strain>
    </source>
</reference>
<gene>
    <name evidence="1" type="ORF">DK846_00700</name>
</gene>
<accession>A0A2V2N5D3</accession>
<comment type="caution">
    <text evidence="1">The sequence shown here is derived from an EMBL/GenBank/DDBJ whole genome shotgun (WGS) entry which is preliminary data.</text>
</comment>
<dbReference type="AlphaFoldDB" id="A0A2V2N5D3"/>
<dbReference type="Proteomes" id="UP000245657">
    <property type="component" value="Unassembled WGS sequence"/>
</dbReference>
<keyword evidence="2" id="KW-1185">Reference proteome</keyword>
<dbReference type="EMBL" id="QGMY01000002">
    <property type="protein sequence ID" value="PWR73725.1"/>
    <property type="molecule type" value="Genomic_DNA"/>
</dbReference>